<dbReference type="RefSeq" id="WP_127767014.1">
    <property type="nucleotide sequence ID" value="NZ_SADE01000003.1"/>
</dbReference>
<dbReference type="FunFam" id="1.10.1040.10:FF:000017">
    <property type="entry name" value="2-dehydropantoate 2-reductase"/>
    <property type="match status" value="1"/>
</dbReference>
<dbReference type="SUPFAM" id="SSF51735">
    <property type="entry name" value="NAD(P)-binding Rossmann-fold domains"/>
    <property type="match status" value="1"/>
</dbReference>
<dbReference type="InterPro" id="IPR013328">
    <property type="entry name" value="6PGD_dom2"/>
</dbReference>
<dbReference type="InterPro" id="IPR003710">
    <property type="entry name" value="ApbA"/>
</dbReference>
<keyword evidence="15" id="KW-1185">Reference proteome</keyword>
<evidence type="ECO:0000256" key="5">
    <source>
        <dbReference type="ARBA" id="ARBA00019465"/>
    </source>
</evidence>
<dbReference type="InterPro" id="IPR013332">
    <property type="entry name" value="KPR_N"/>
</dbReference>
<feature type="domain" description="Ketopantoate reductase N-terminal" evidence="12">
    <location>
        <begin position="9"/>
        <end position="155"/>
    </location>
</feature>
<dbReference type="Proteomes" id="UP000287447">
    <property type="component" value="Unassembled WGS sequence"/>
</dbReference>
<evidence type="ECO:0000256" key="11">
    <source>
        <dbReference type="RuleBase" id="RU362068"/>
    </source>
</evidence>
<evidence type="ECO:0000313" key="14">
    <source>
        <dbReference type="EMBL" id="RVU34824.1"/>
    </source>
</evidence>
<dbReference type="InterPro" id="IPR036291">
    <property type="entry name" value="NAD(P)-bd_dom_sf"/>
</dbReference>
<dbReference type="FunFam" id="3.40.50.720:FF:000307">
    <property type="entry name" value="2-dehydropantoate 2-reductase"/>
    <property type="match status" value="1"/>
</dbReference>
<dbReference type="Pfam" id="PF02558">
    <property type="entry name" value="ApbA"/>
    <property type="match status" value="1"/>
</dbReference>
<comment type="pathway">
    <text evidence="2 11">Cofactor biosynthesis; (R)-pantothenate biosynthesis; (R)-pantoate from 3-methyl-2-oxobutanoate: step 2/2.</text>
</comment>
<keyword evidence="6 11" id="KW-0566">Pantothenate biosynthesis</keyword>
<evidence type="ECO:0000259" key="12">
    <source>
        <dbReference type="Pfam" id="PF02558"/>
    </source>
</evidence>
<dbReference type="GO" id="GO:0015940">
    <property type="term" value="P:pantothenate biosynthetic process"/>
    <property type="evidence" value="ECO:0007669"/>
    <property type="project" value="UniProtKB-UniPathway"/>
</dbReference>
<comment type="caution">
    <text evidence="14">The sequence shown here is derived from an EMBL/GenBank/DDBJ whole genome shotgun (WGS) entry which is preliminary data.</text>
</comment>
<name>A0A437QJY9_9PROT</name>
<dbReference type="EC" id="1.1.1.169" evidence="4 11"/>
<keyword evidence="7 11" id="KW-0521">NADP</keyword>
<evidence type="ECO:0000259" key="13">
    <source>
        <dbReference type="Pfam" id="PF08546"/>
    </source>
</evidence>
<feature type="domain" description="Ketopantoate reductase C-terminal" evidence="13">
    <location>
        <begin position="182"/>
        <end position="303"/>
    </location>
</feature>
<dbReference type="AlphaFoldDB" id="A0A437QJY9"/>
<evidence type="ECO:0000256" key="6">
    <source>
        <dbReference type="ARBA" id="ARBA00022655"/>
    </source>
</evidence>
<dbReference type="EMBL" id="SADE01000003">
    <property type="protein sequence ID" value="RVU34824.1"/>
    <property type="molecule type" value="Genomic_DNA"/>
</dbReference>
<dbReference type="SUPFAM" id="SSF48179">
    <property type="entry name" value="6-phosphogluconate dehydrogenase C-terminal domain-like"/>
    <property type="match status" value="1"/>
</dbReference>
<dbReference type="InterPro" id="IPR008927">
    <property type="entry name" value="6-PGluconate_DH-like_C_sf"/>
</dbReference>
<evidence type="ECO:0000256" key="9">
    <source>
        <dbReference type="ARBA" id="ARBA00032024"/>
    </source>
</evidence>
<dbReference type="InterPro" id="IPR013752">
    <property type="entry name" value="KPA_reductase"/>
</dbReference>
<dbReference type="Gene3D" id="1.10.1040.10">
    <property type="entry name" value="N-(1-d-carboxylethyl)-l-norvaline Dehydrogenase, domain 2"/>
    <property type="match status" value="1"/>
</dbReference>
<evidence type="ECO:0000256" key="8">
    <source>
        <dbReference type="ARBA" id="ARBA00023002"/>
    </source>
</evidence>
<dbReference type="Gene3D" id="3.40.50.720">
    <property type="entry name" value="NAD(P)-binding Rossmann-like Domain"/>
    <property type="match status" value="1"/>
</dbReference>
<dbReference type="InterPro" id="IPR051402">
    <property type="entry name" value="KPR-Related"/>
</dbReference>
<sequence>MSGKGLRFGIMGAGGVGGYFGASLAKSGADVVMIARNAHLAKIQEAGLRVETAEGAFSAPVTATDDPAQAGPCDVVLVAVKLWDTETAVEAISPMVGPETTVISLQNGIGAEPAFAARYGQDRVFGGVAQISATISAPGTIAKHSGFARIVFGELGQAQPDRTAALVEAFTQAGIETKHSTDIQAELWRKFIFLVALSGATAVTGKPIGEVLSNTEDRALFEALVKETHALSQAKAIGLAPETPAQVVTFAEGLPHAMRASMAHDLIAGNRLELDWLSGAVVRMARELGVPAPANAGVVDVLSA</sequence>
<organism evidence="14 15">
    <name type="scientific">Hwanghaeella grinnelliae</name>
    <dbReference type="NCBI Taxonomy" id="2500179"/>
    <lineage>
        <taxon>Bacteria</taxon>
        <taxon>Pseudomonadati</taxon>
        <taxon>Pseudomonadota</taxon>
        <taxon>Alphaproteobacteria</taxon>
        <taxon>Rhodospirillales</taxon>
        <taxon>Rhodospirillaceae</taxon>
        <taxon>Hwanghaeella</taxon>
    </lineage>
</organism>
<evidence type="ECO:0000256" key="3">
    <source>
        <dbReference type="ARBA" id="ARBA00007870"/>
    </source>
</evidence>
<protein>
    <recommendedName>
        <fullName evidence="5 11">2-dehydropantoate 2-reductase</fullName>
        <ecNumber evidence="4 11">1.1.1.169</ecNumber>
    </recommendedName>
    <alternativeName>
        <fullName evidence="9 11">Ketopantoate reductase</fullName>
    </alternativeName>
</protein>
<proteinExistence type="inferred from homology"/>
<evidence type="ECO:0000256" key="2">
    <source>
        <dbReference type="ARBA" id="ARBA00004994"/>
    </source>
</evidence>
<reference evidence="15" key="1">
    <citation type="submission" date="2019-01" db="EMBL/GenBank/DDBJ databases">
        <title>Gri0909 isolated from a small marine red alga.</title>
        <authorList>
            <person name="Kim J."/>
            <person name="Jeong S.E."/>
            <person name="Jeon C.O."/>
        </authorList>
    </citation>
    <scope>NUCLEOTIDE SEQUENCE [LARGE SCALE GENOMIC DNA]</scope>
    <source>
        <strain evidence="15">Gri0909</strain>
    </source>
</reference>
<keyword evidence="8 11" id="KW-0560">Oxidoreductase</keyword>
<dbReference type="PANTHER" id="PTHR21708">
    <property type="entry name" value="PROBABLE 2-DEHYDROPANTOATE 2-REDUCTASE"/>
    <property type="match status" value="1"/>
</dbReference>
<gene>
    <name evidence="14" type="ORF">EOI86_18440</name>
</gene>
<dbReference type="Pfam" id="PF08546">
    <property type="entry name" value="ApbA_C"/>
    <property type="match status" value="1"/>
</dbReference>
<evidence type="ECO:0000313" key="15">
    <source>
        <dbReference type="Proteomes" id="UP000287447"/>
    </source>
</evidence>
<comment type="catalytic activity">
    <reaction evidence="10 11">
        <text>(R)-pantoate + NADP(+) = 2-dehydropantoate + NADPH + H(+)</text>
        <dbReference type="Rhea" id="RHEA:16233"/>
        <dbReference type="ChEBI" id="CHEBI:11561"/>
        <dbReference type="ChEBI" id="CHEBI:15378"/>
        <dbReference type="ChEBI" id="CHEBI:15980"/>
        <dbReference type="ChEBI" id="CHEBI:57783"/>
        <dbReference type="ChEBI" id="CHEBI:58349"/>
        <dbReference type="EC" id="1.1.1.169"/>
    </reaction>
</comment>
<evidence type="ECO:0000256" key="1">
    <source>
        <dbReference type="ARBA" id="ARBA00002919"/>
    </source>
</evidence>
<dbReference type="GO" id="GO:0005737">
    <property type="term" value="C:cytoplasm"/>
    <property type="evidence" value="ECO:0007669"/>
    <property type="project" value="TreeGrafter"/>
</dbReference>
<dbReference type="NCBIfam" id="TIGR00745">
    <property type="entry name" value="apbA_panE"/>
    <property type="match status" value="1"/>
</dbReference>
<dbReference type="UniPathway" id="UPA00028">
    <property type="reaction ID" value="UER00004"/>
</dbReference>
<evidence type="ECO:0000256" key="7">
    <source>
        <dbReference type="ARBA" id="ARBA00022857"/>
    </source>
</evidence>
<accession>A0A437QJY9</accession>
<comment type="similarity">
    <text evidence="3 11">Belongs to the ketopantoate reductase family.</text>
</comment>
<evidence type="ECO:0000256" key="10">
    <source>
        <dbReference type="ARBA" id="ARBA00048793"/>
    </source>
</evidence>
<comment type="function">
    <text evidence="1 11">Catalyzes the NADPH-dependent reduction of ketopantoate into pantoic acid.</text>
</comment>
<evidence type="ECO:0000256" key="4">
    <source>
        <dbReference type="ARBA" id="ARBA00013014"/>
    </source>
</evidence>
<dbReference type="GO" id="GO:0008677">
    <property type="term" value="F:2-dehydropantoate 2-reductase activity"/>
    <property type="evidence" value="ECO:0007669"/>
    <property type="project" value="UniProtKB-EC"/>
</dbReference>
<dbReference type="OrthoDB" id="247668at2"/>
<dbReference type="PANTHER" id="PTHR21708:SF26">
    <property type="entry name" value="2-DEHYDROPANTOATE 2-REDUCTASE"/>
    <property type="match status" value="1"/>
</dbReference>